<dbReference type="AlphaFoldDB" id="A0A4Y7THD5"/>
<name>A0A4Y7THD5_COPMI</name>
<reference evidence="1 2" key="1">
    <citation type="journal article" date="2019" name="Nat. Ecol. Evol.">
        <title>Megaphylogeny resolves global patterns of mushroom evolution.</title>
        <authorList>
            <person name="Varga T."/>
            <person name="Krizsan K."/>
            <person name="Foldi C."/>
            <person name="Dima B."/>
            <person name="Sanchez-Garcia M."/>
            <person name="Sanchez-Ramirez S."/>
            <person name="Szollosi G.J."/>
            <person name="Szarkandi J.G."/>
            <person name="Papp V."/>
            <person name="Albert L."/>
            <person name="Andreopoulos W."/>
            <person name="Angelini C."/>
            <person name="Antonin V."/>
            <person name="Barry K.W."/>
            <person name="Bougher N.L."/>
            <person name="Buchanan P."/>
            <person name="Buyck B."/>
            <person name="Bense V."/>
            <person name="Catcheside P."/>
            <person name="Chovatia M."/>
            <person name="Cooper J."/>
            <person name="Damon W."/>
            <person name="Desjardin D."/>
            <person name="Finy P."/>
            <person name="Geml J."/>
            <person name="Haridas S."/>
            <person name="Hughes K."/>
            <person name="Justo A."/>
            <person name="Karasinski D."/>
            <person name="Kautmanova I."/>
            <person name="Kiss B."/>
            <person name="Kocsube S."/>
            <person name="Kotiranta H."/>
            <person name="LaButti K.M."/>
            <person name="Lechner B.E."/>
            <person name="Liimatainen K."/>
            <person name="Lipzen A."/>
            <person name="Lukacs Z."/>
            <person name="Mihaltcheva S."/>
            <person name="Morgado L.N."/>
            <person name="Niskanen T."/>
            <person name="Noordeloos M.E."/>
            <person name="Ohm R.A."/>
            <person name="Ortiz-Santana B."/>
            <person name="Ovrebo C."/>
            <person name="Racz N."/>
            <person name="Riley R."/>
            <person name="Savchenko A."/>
            <person name="Shiryaev A."/>
            <person name="Soop K."/>
            <person name="Spirin V."/>
            <person name="Szebenyi C."/>
            <person name="Tomsovsky M."/>
            <person name="Tulloss R.E."/>
            <person name="Uehling J."/>
            <person name="Grigoriev I.V."/>
            <person name="Vagvolgyi C."/>
            <person name="Papp T."/>
            <person name="Martin F.M."/>
            <person name="Miettinen O."/>
            <person name="Hibbett D.S."/>
            <person name="Nagy L.G."/>
        </authorList>
    </citation>
    <scope>NUCLEOTIDE SEQUENCE [LARGE SCALE GENOMIC DNA]</scope>
    <source>
        <strain evidence="1 2">FP101781</strain>
    </source>
</reference>
<proteinExistence type="predicted"/>
<accession>A0A4Y7THD5</accession>
<evidence type="ECO:0000313" key="1">
    <source>
        <dbReference type="EMBL" id="TEB33374.1"/>
    </source>
</evidence>
<protein>
    <submittedName>
        <fullName evidence="1">Uncharacterized protein</fullName>
    </submittedName>
</protein>
<gene>
    <name evidence="1" type="ORF">FA13DRAFT_150273</name>
</gene>
<sequence>MGIISFGGATAIDSQTLGSPTRHFGAVLDRRSDLLVNLEEGDFLGVRVCVRFDLWTNYADSGIITARLISEDLFTHYRWTLSSEKVPTLPTPVVDGCYNIVSSTGCSVNSEGNELVSKIWFTTPALNQHTIDHFESIQLFTSSCLQLSQDTRVPQGECFSWQLNRSKSPQN</sequence>
<dbReference type="EMBL" id="QPFP01000012">
    <property type="protein sequence ID" value="TEB33374.1"/>
    <property type="molecule type" value="Genomic_DNA"/>
</dbReference>
<organism evidence="1 2">
    <name type="scientific">Coprinellus micaceus</name>
    <name type="common">Glistening ink-cap mushroom</name>
    <name type="synonym">Coprinus micaceus</name>
    <dbReference type="NCBI Taxonomy" id="71717"/>
    <lineage>
        <taxon>Eukaryota</taxon>
        <taxon>Fungi</taxon>
        <taxon>Dikarya</taxon>
        <taxon>Basidiomycota</taxon>
        <taxon>Agaricomycotina</taxon>
        <taxon>Agaricomycetes</taxon>
        <taxon>Agaricomycetidae</taxon>
        <taxon>Agaricales</taxon>
        <taxon>Agaricineae</taxon>
        <taxon>Psathyrellaceae</taxon>
        <taxon>Coprinellus</taxon>
    </lineage>
</organism>
<comment type="caution">
    <text evidence="1">The sequence shown here is derived from an EMBL/GenBank/DDBJ whole genome shotgun (WGS) entry which is preliminary data.</text>
</comment>
<evidence type="ECO:0000313" key="2">
    <source>
        <dbReference type="Proteomes" id="UP000298030"/>
    </source>
</evidence>
<dbReference type="Proteomes" id="UP000298030">
    <property type="component" value="Unassembled WGS sequence"/>
</dbReference>
<keyword evidence="2" id="KW-1185">Reference proteome</keyword>
<dbReference type="STRING" id="71717.A0A4Y7THD5"/>